<reference evidence="2 3" key="1">
    <citation type="journal article" date="2013" name="Genome Biol.">
        <title>The genome sequence of the most widely cultivated cacao type and its use to identify candidate genes regulating pod color.</title>
        <authorList>
            <person name="Motamayor J.C."/>
            <person name="Mockaitis K."/>
            <person name="Schmutz J."/>
            <person name="Haiminen N."/>
            <person name="Iii D.L."/>
            <person name="Cornejo O."/>
            <person name="Findley S.D."/>
            <person name="Zheng P."/>
            <person name="Utro F."/>
            <person name="Royaert S."/>
            <person name="Saski C."/>
            <person name="Jenkins J."/>
            <person name="Podicheti R."/>
            <person name="Zhao M."/>
            <person name="Scheffler B.E."/>
            <person name="Stack J.C."/>
            <person name="Feltus F.A."/>
            <person name="Mustiga G.M."/>
            <person name="Amores F."/>
            <person name="Phillips W."/>
            <person name="Marelli J.P."/>
            <person name="May G.D."/>
            <person name="Shapiro H."/>
            <person name="Ma J."/>
            <person name="Bustamante C.D."/>
            <person name="Schnell R.J."/>
            <person name="Main D."/>
            <person name="Gilbert D."/>
            <person name="Parida L."/>
            <person name="Kuhn D.N."/>
        </authorList>
    </citation>
    <scope>NUCLEOTIDE SEQUENCE [LARGE SCALE GENOMIC DNA]</scope>
    <source>
        <strain evidence="3">cv. Matina 1-6</strain>
    </source>
</reference>
<feature type="domain" description="RNase H type-1" evidence="1">
    <location>
        <begin position="10"/>
        <end position="98"/>
    </location>
</feature>
<dbReference type="GO" id="GO:0004523">
    <property type="term" value="F:RNA-DNA hybrid ribonuclease activity"/>
    <property type="evidence" value="ECO:0007669"/>
    <property type="project" value="InterPro"/>
</dbReference>
<gene>
    <name evidence="2" type="ORF">TCM_008262</name>
</gene>
<dbReference type="InParanoid" id="A0A061E4K6"/>
<dbReference type="CDD" id="cd06222">
    <property type="entry name" value="RNase_H_like"/>
    <property type="match status" value="1"/>
</dbReference>
<dbReference type="InterPro" id="IPR044730">
    <property type="entry name" value="RNase_H-like_dom_plant"/>
</dbReference>
<evidence type="ECO:0000313" key="2">
    <source>
        <dbReference type="EMBL" id="EOX99562.1"/>
    </source>
</evidence>
<evidence type="ECO:0000313" key="3">
    <source>
        <dbReference type="Proteomes" id="UP000026915"/>
    </source>
</evidence>
<organism evidence="2 3">
    <name type="scientific">Theobroma cacao</name>
    <name type="common">Cacao</name>
    <name type="synonym">Cocoa</name>
    <dbReference type="NCBI Taxonomy" id="3641"/>
    <lineage>
        <taxon>Eukaryota</taxon>
        <taxon>Viridiplantae</taxon>
        <taxon>Streptophyta</taxon>
        <taxon>Embryophyta</taxon>
        <taxon>Tracheophyta</taxon>
        <taxon>Spermatophyta</taxon>
        <taxon>Magnoliopsida</taxon>
        <taxon>eudicotyledons</taxon>
        <taxon>Gunneridae</taxon>
        <taxon>Pentapetalae</taxon>
        <taxon>rosids</taxon>
        <taxon>malvids</taxon>
        <taxon>Malvales</taxon>
        <taxon>Malvaceae</taxon>
        <taxon>Byttnerioideae</taxon>
        <taxon>Theobroma</taxon>
    </lineage>
</organism>
<dbReference type="Gene3D" id="3.30.420.10">
    <property type="entry name" value="Ribonuclease H-like superfamily/Ribonuclease H"/>
    <property type="match status" value="1"/>
</dbReference>
<accession>A0A061E4K6</accession>
<dbReference type="SUPFAM" id="SSF53098">
    <property type="entry name" value="Ribonuclease H-like"/>
    <property type="match status" value="1"/>
</dbReference>
<dbReference type="Pfam" id="PF13456">
    <property type="entry name" value="RVT_3"/>
    <property type="match status" value="1"/>
</dbReference>
<name>A0A061E4K6_THECC</name>
<dbReference type="PANTHER" id="PTHR33033:SF121">
    <property type="entry name" value="POLYNUCLEOTIDYL TRANSFERASE, RIBONUCLEASE H-LIKE SUPERFAMILY PROTEIN"/>
    <property type="match status" value="1"/>
</dbReference>
<evidence type="ECO:0000259" key="1">
    <source>
        <dbReference type="Pfam" id="PF13456"/>
    </source>
</evidence>
<dbReference type="Gramene" id="EOX99562">
    <property type="protein sequence ID" value="EOX99562"/>
    <property type="gene ID" value="TCM_008262"/>
</dbReference>
<dbReference type="EMBL" id="CM001880">
    <property type="protein sequence ID" value="EOX99562.1"/>
    <property type="molecule type" value="Genomic_DNA"/>
</dbReference>
<sequence length="111" mass="12642">MIFSEAAGWMIDANLADVLAIWEAMILFASSFWTASCGVIIESDSKNAVTWVSKPDTAPWRLRNIVLLIRHLMEKMGRWQVKHILRSDDEVAVRLVKQGVLRCTDLLQVFP</sequence>
<protein>
    <recommendedName>
        <fullName evidence="1">RNase H type-1 domain-containing protein</fullName>
    </recommendedName>
</protein>
<dbReference type="GO" id="GO:0003676">
    <property type="term" value="F:nucleic acid binding"/>
    <property type="evidence" value="ECO:0007669"/>
    <property type="project" value="InterPro"/>
</dbReference>
<dbReference type="AlphaFoldDB" id="A0A061E4K6"/>
<keyword evidence="3" id="KW-1185">Reference proteome</keyword>
<dbReference type="InterPro" id="IPR036397">
    <property type="entry name" value="RNaseH_sf"/>
</dbReference>
<proteinExistence type="predicted"/>
<dbReference type="Proteomes" id="UP000026915">
    <property type="component" value="Chromosome 2"/>
</dbReference>
<dbReference type="HOGENOM" id="CLU_000680_21_3_1"/>
<dbReference type="InterPro" id="IPR002156">
    <property type="entry name" value="RNaseH_domain"/>
</dbReference>
<dbReference type="InterPro" id="IPR012337">
    <property type="entry name" value="RNaseH-like_sf"/>
</dbReference>
<dbReference type="PANTHER" id="PTHR33033">
    <property type="entry name" value="POLYNUCLEOTIDYL TRANSFERASE, RIBONUCLEASE H-LIKE SUPERFAMILY PROTEIN-RELATED"/>
    <property type="match status" value="1"/>
</dbReference>